<name>A0ABS2MZT0_9BACI</name>
<reference evidence="2 3" key="1">
    <citation type="submission" date="2021-01" db="EMBL/GenBank/DDBJ databases">
        <title>Genomic Encyclopedia of Type Strains, Phase IV (KMG-IV): sequencing the most valuable type-strain genomes for metagenomic binning, comparative biology and taxonomic classification.</title>
        <authorList>
            <person name="Goeker M."/>
        </authorList>
    </citation>
    <scope>NUCLEOTIDE SEQUENCE [LARGE SCALE GENOMIC DNA]</scope>
    <source>
        <strain evidence="2 3">DSM 23711</strain>
    </source>
</reference>
<feature type="transmembrane region" description="Helical" evidence="1">
    <location>
        <begin position="6"/>
        <end position="24"/>
    </location>
</feature>
<keyword evidence="1" id="KW-0812">Transmembrane</keyword>
<comment type="caution">
    <text evidence="2">The sequence shown here is derived from an EMBL/GenBank/DDBJ whole genome shotgun (WGS) entry which is preliminary data.</text>
</comment>
<accession>A0ABS2MZT0</accession>
<evidence type="ECO:0000256" key="1">
    <source>
        <dbReference type="SAM" id="Phobius"/>
    </source>
</evidence>
<protein>
    <submittedName>
        <fullName evidence="2">Uncharacterized protein</fullName>
    </submittedName>
</protein>
<sequence length="38" mass="4273">MSLEITFVLIMIIVMFTAILLELARPDMIVFSGVAVFK</sequence>
<proteinExistence type="predicted"/>
<dbReference type="EMBL" id="JAFBDR010000008">
    <property type="protein sequence ID" value="MBM7571387.1"/>
    <property type="molecule type" value="Genomic_DNA"/>
</dbReference>
<dbReference type="Proteomes" id="UP001296943">
    <property type="component" value="Unassembled WGS sequence"/>
</dbReference>
<gene>
    <name evidence="2" type="ORF">JOC48_001883</name>
</gene>
<keyword evidence="3" id="KW-1185">Reference proteome</keyword>
<keyword evidence="1" id="KW-0472">Membrane</keyword>
<evidence type="ECO:0000313" key="3">
    <source>
        <dbReference type="Proteomes" id="UP001296943"/>
    </source>
</evidence>
<organism evidence="2 3">
    <name type="scientific">Aquibacillus albus</name>
    <dbReference type="NCBI Taxonomy" id="1168171"/>
    <lineage>
        <taxon>Bacteria</taxon>
        <taxon>Bacillati</taxon>
        <taxon>Bacillota</taxon>
        <taxon>Bacilli</taxon>
        <taxon>Bacillales</taxon>
        <taxon>Bacillaceae</taxon>
        <taxon>Aquibacillus</taxon>
    </lineage>
</organism>
<keyword evidence="1" id="KW-1133">Transmembrane helix</keyword>
<evidence type="ECO:0000313" key="2">
    <source>
        <dbReference type="EMBL" id="MBM7571387.1"/>
    </source>
</evidence>